<feature type="domain" description="PIN" evidence="1">
    <location>
        <begin position="9"/>
        <end position="116"/>
    </location>
</feature>
<dbReference type="AlphaFoldDB" id="A0A4P7D0F5"/>
<reference evidence="3 4" key="1">
    <citation type="submission" date="2019-03" db="EMBL/GenBank/DDBJ databases">
        <title>Paraburkholderia sp. 7MH5, isolated from subtropical forest soil.</title>
        <authorList>
            <person name="Gao Z.-H."/>
            <person name="Qiu L.-H."/>
        </authorList>
    </citation>
    <scope>NUCLEOTIDE SEQUENCE [LARGE SCALE GENOMIC DNA]</scope>
    <source>
        <strain evidence="3 4">7MH5</strain>
    </source>
</reference>
<keyword evidence="4" id="KW-1185">Reference proteome</keyword>
<dbReference type="KEGG" id="ppai:E1956_24145"/>
<evidence type="ECO:0000313" key="3">
    <source>
        <dbReference type="EMBL" id="QBR00170.1"/>
    </source>
</evidence>
<dbReference type="Pfam" id="PF26343">
    <property type="entry name" value="VapC50_C"/>
    <property type="match status" value="1"/>
</dbReference>
<dbReference type="Pfam" id="PF13470">
    <property type="entry name" value="PIN_3"/>
    <property type="match status" value="1"/>
</dbReference>
<dbReference type="InterPro" id="IPR058652">
    <property type="entry name" value="VapC50_C"/>
</dbReference>
<dbReference type="OrthoDB" id="211933at2"/>
<organism evidence="3 4">
    <name type="scientific">Paraburkholderia pallida</name>
    <dbReference type="NCBI Taxonomy" id="2547399"/>
    <lineage>
        <taxon>Bacteria</taxon>
        <taxon>Pseudomonadati</taxon>
        <taxon>Pseudomonadota</taxon>
        <taxon>Betaproteobacteria</taxon>
        <taxon>Burkholderiales</taxon>
        <taxon>Burkholderiaceae</taxon>
        <taxon>Paraburkholderia</taxon>
    </lineage>
</organism>
<dbReference type="Proteomes" id="UP000295727">
    <property type="component" value="Chromosome 2"/>
</dbReference>
<evidence type="ECO:0000313" key="4">
    <source>
        <dbReference type="Proteomes" id="UP000295727"/>
    </source>
</evidence>
<accession>A0A4P7D0F5</accession>
<dbReference type="InterPro" id="IPR002716">
    <property type="entry name" value="PIN_dom"/>
</dbReference>
<evidence type="ECO:0000259" key="2">
    <source>
        <dbReference type="Pfam" id="PF26343"/>
    </source>
</evidence>
<name>A0A4P7D0F5_9BURK</name>
<protein>
    <submittedName>
        <fullName evidence="3">PIN domain-containing protein</fullName>
    </submittedName>
</protein>
<evidence type="ECO:0000259" key="1">
    <source>
        <dbReference type="Pfam" id="PF13470"/>
    </source>
</evidence>
<dbReference type="EMBL" id="CP038149">
    <property type="protein sequence ID" value="QBR00170.1"/>
    <property type="molecule type" value="Genomic_DNA"/>
</dbReference>
<sequence length="193" mass="21231">MAGHARYTALLDACVLFPIAMTDALMSLATAGLFAAKWTHRIEQEWMAALERHRPDLVGKLGVRRDAMHDAVPDWQIPDGAWKHLVPSIALPDPNDAHVLAAAIAGHADCIVTTNLRDFPAEAVAAHGIDVADPDRFIVRQWDLDTLVCIAAFKRMRARWKKPEATAEDFARALERGGLPGTAMRIREAAELI</sequence>
<dbReference type="RefSeq" id="WP_134753578.1">
    <property type="nucleotide sequence ID" value="NZ_CP038149.1"/>
</dbReference>
<feature type="domain" description="VapC50 C-terminal" evidence="2">
    <location>
        <begin position="134"/>
        <end position="188"/>
    </location>
</feature>
<gene>
    <name evidence="3" type="ORF">E1956_24145</name>
</gene>
<proteinExistence type="predicted"/>